<comment type="caution">
    <text evidence="1">The sequence shown here is derived from an EMBL/GenBank/DDBJ whole genome shotgun (WGS) entry which is preliminary data.</text>
</comment>
<evidence type="ECO:0000313" key="1">
    <source>
        <dbReference type="EMBL" id="RSH87922.1"/>
    </source>
</evidence>
<evidence type="ECO:0008006" key="3">
    <source>
        <dbReference type="Google" id="ProtNLM"/>
    </source>
</evidence>
<dbReference type="GeneID" id="39584985"/>
<name>A0A427Y9Z6_9TREE</name>
<organism evidence="1 2">
    <name type="scientific">Apiotrichum porosum</name>
    <dbReference type="NCBI Taxonomy" id="105984"/>
    <lineage>
        <taxon>Eukaryota</taxon>
        <taxon>Fungi</taxon>
        <taxon>Dikarya</taxon>
        <taxon>Basidiomycota</taxon>
        <taxon>Agaricomycotina</taxon>
        <taxon>Tremellomycetes</taxon>
        <taxon>Trichosporonales</taxon>
        <taxon>Trichosporonaceae</taxon>
        <taxon>Apiotrichum</taxon>
    </lineage>
</organism>
<dbReference type="AlphaFoldDB" id="A0A427Y9Z6"/>
<keyword evidence="2" id="KW-1185">Reference proteome</keyword>
<dbReference type="OrthoDB" id="3357985at2759"/>
<protein>
    <recommendedName>
        <fullName evidence="3">BTB domain-containing protein</fullName>
    </recommendedName>
</protein>
<dbReference type="STRING" id="105984.A0A427Y9Z6"/>
<reference evidence="1 2" key="1">
    <citation type="submission" date="2018-11" db="EMBL/GenBank/DDBJ databases">
        <title>Genome sequence of Apiotrichum porosum DSM 27194.</title>
        <authorList>
            <person name="Aliyu H."/>
            <person name="Gorte O."/>
            <person name="Ochsenreither K."/>
        </authorList>
    </citation>
    <scope>NUCLEOTIDE SEQUENCE [LARGE SCALE GENOMIC DNA]</scope>
    <source>
        <strain evidence="1 2">DSM 27194</strain>
    </source>
</reference>
<evidence type="ECO:0000313" key="2">
    <source>
        <dbReference type="Proteomes" id="UP000279236"/>
    </source>
</evidence>
<dbReference type="EMBL" id="RSCE01000001">
    <property type="protein sequence ID" value="RSH87922.1"/>
    <property type="molecule type" value="Genomic_DNA"/>
</dbReference>
<dbReference type="Proteomes" id="UP000279236">
    <property type="component" value="Unassembled WGS sequence"/>
</dbReference>
<accession>A0A427Y9Z6</accession>
<gene>
    <name evidence="1" type="ORF">EHS24_000442</name>
</gene>
<sequence>MRPNPTINVSFGHFSTISLSRKMLRFHPDFTTPLNGLILQASDGLCFRFSRHTLVGISSFFEDICSLPTPPDSDGDEIILPFPTIGSAALACSLHILKAMLSNYPPFDPVPAPPFELKLLEEVFTFADAYDVPVILGSILLQALKTHQADSATIFTVAAVTGCKYTMAEMSTKLLTHESEFNANAWWAATLERKEPLIHAAVANMYFAWHTFCRDFRRDIFSPPPTRRRLLRFLPQSLFNYWHLRTVPVPKNFEEKFKHSPSDPWLLQSTRIPRWCWSCNEAEIRNVRCRWTSFIPSSAWKITF</sequence>
<dbReference type="RefSeq" id="XP_028480130.1">
    <property type="nucleotide sequence ID" value="XM_028616273.1"/>
</dbReference>
<proteinExistence type="predicted"/>